<evidence type="ECO:0000256" key="1">
    <source>
        <dbReference type="SAM" id="MobiDB-lite"/>
    </source>
</evidence>
<accession>A0A9P5L9M9</accession>
<reference evidence="2" key="1">
    <citation type="submission" date="2020-03" db="EMBL/GenBank/DDBJ databases">
        <title>Draft Genome Sequence of Cylindrodendrum hubeiense.</title>
        <authorList>
            <person name="Buettner E."/>
            <person name="Kellner H."/>
        </authorList>
    </citation>
    <scope>NUCLEOTIDE SEQUENCE</scope>
    <source>
        <strain evidence="2">IHI 201604</strain>
    </source>
</reference>
<gene>
    <name evidence="2" type="ORF">G7Z17_g13083</name>
</gene>
<protein>
    <submittedName>
        <fullName evidence="2">Uncharacterized protein</fullName>
    </submittedName>
</protein>
<feature type="region of interest" description="Disordered" evidence="1">
    <location>
        <begin position="157"/>
        <end position="186"/>
    </location>
</feature>
<comment type="caution">
    <text evidence="2">The sequence shown here is derived from an EMBL/GenBank/DDBJ whole genome shotgun (WGS) entry which is preliminary data.</text>
</comment>
<evidence type="ECO:0000313" key="2">
    <source>
        <dbReference type="EMBL" id="KAF7536179.1"/>
    </source>
</evidence>
<feature type="compositionally biased region" description="Pro residues" evidence="1">
    <location>
        <begin position="168"/>
        <end position="180"/>
    </location>
</feature>
<dbReference type="OrthoDB" id="10617323at2759"/>
<proteinExistence type="predicted"/>
<dbReference type="EMBL" id="JAANBB010000682">
    <property type="protein sequence ID" value="KAF7536179.1"/>
    <property type="molecule type" value="Genomic_DNA"/>
</dbReference>
<organism evidence="2 3">
    <name type="scientific">Cylindrodendrum hubeiense</name>
    <dbReference type="NCBI Taxonomy" id="595255"/>
    <lineage>
        <taxon>Eukaryota</taxon>
        <taxon>Fungi</taxon>
        <taxon>Dikarya</taxon>
        <taxon>Ascomycota</taxon>
        <taxon>Pezizomycotina</taxon>
        <taxon>Sordariomycetes</taxon>
        <taxon>Hypocreomycetidae</taxon>
        <taxon>Hypocreales</taxon>
        <taxon>Nectriaceae</taxon>
        <taxon>Cylindrodendrum</taxon>
    </lineage>
</organism>
<dbReference type="AlphaFoldDB" id="A0A9P5L9M9"/>
<sequence length="259" mass="28185">MPPAQDHMPMPQGPSSIAAKYIIVLQRTLVLCPRDQSTLRPPQAQNPRAPRSPLLSQTSEPCAALLPNAPSIWVSPGRSVYVRPGKETHSVLVQMRKGMGVADEDLSTLAPLELPGPYWQALDEAFNARAASVVMRCESGNVKAVARFYEQPRWRPRSLARLSTPQAPARPAPPKNPPSPGGHTPFVRLGTLETLETGLETLKGLKSSSLPGTHYFPNFPRDVSTDLDGTTRASGCRVISCVVRSMYCCKDDNSGDQNH</sequence>
<evidence type="ECO:0000313" key="3">
    <source>
        <dbReference type="Proteomes" id="UP000722485"/>
    </source>
</evidence>
<name>A0A9P5L9M9_9HYPO</name>
<keyword evidence="3" id="KW-1185">Reference proteome</keyword>
<dbReference type="Proteomes" id="UP000722485">
    <property type="component" value="Unassembled WGS sequence"/>
</dbReference>